<sequence length="295" mass="33653">MQPVALIGRERPMNYFQMVNEAIALIEEERGRNLSVAEIAERYDISRFYFSRIFKALTKQNVKEYLDGRRMAAAVAQLAATRRRILDIALDCGYESHAVFTRKFKQCFGITPAQFRKSGGELPVCPRLAVVERQFKNLHRQLIVDFERQSLGPLRLVGQSIRFNPDREADLRRVKAFYGRFTAEYLIGKGIDSVYNVTGSEARPGDRFDYFAGFPPPAGAVPDGLVPLTLPASDYAVFRYKNSLEGIHRTVAGDVWTAVLLSGLTLNRIGIHFFELYQRGYERTKQFLLYVPVRP</sequence>
<reference evidence="5 6" key="1">
    <citation type="submission" date="2019-03" db="EMBL/GenBank/DDBJ databases">
        <title>Genomic Encyclopedia of Type Strains, Phase IV (KMG-IV): sequencing the most valuable type-strain genomes for metagenomic binning, comparative biology and taxonomic classification.</title>
        <authorList>
            <person name="Goeker M."/>
        </authorList>
    </citation>
    <scope>NUCLEOTIDE SEQUENCE [LARGE SCALE GENOMIC DNA]</scope>
    <source>
        <strain evidence="5 6">LX-B</strain>
    </source>
</reference>
<dbReference type="PRINTS" id="PR00032">
    <property type="entry name" value="HTHARAC"/>
</dbReference>
<evidence type="ECO:0000313" key="6">
    <source>
        <dbReference type="Proteomes" id="UP000295008"/>
    </source>
</evidence>
<keyword evidence="2" id="KW-0238">DNA-binding</keyword>
<evidence type="ECO:0000256" key="1">
    <source>
        <dbReference type="ARBA" id="ARBA00023015"/>
    </source>
</evidence>
<dbReference type="GO" id="GO:0043565">
    <property type="term" value="F:sequence-specific DNA binding"/>
    <property type="evidence" value="ECO:0007669"/>
    <property type="project" value="InterPro"/>
</dbReference>
<dbReference type="Gene3D" id="3.20.80.10">
    <property type="entry name" value="Regulatory factor, effector binding domain"/>
    <property type="match status" value="1"/>
</dbReference>
<dbReference type="SMART" id="SM00871">
    <property type="entry name" value="AraC_E_bind"/>
    <property type="match status" value="1"/>
</dbReference>
<dbReference type="PROSITE" id="PS00041">
    <property type="entry name" value="HTH_ARAC_FAMILY_1"/>
    <property type="match status" value="1"/>
</dbReference>
<keyword evidence="3" id="KW-0804">Transcription</keyword>
<dbReference type="InterPro" id="IPR020449">
    <property type="entry name" value="Tscrpt_reg_AraC-type_HTH"/>
</dbReference>
<dbReference type="InterPro" id="IPR010499">
    <property type="entry name" value="AraC_E-bd"/>
</dbReference>
<dbReference type="InterPro" id="IPR050959">
    <property type="entry name" value="MarA-like"/>
</dbReference>
<dbReference type="PROSITE" id="PS01124">
    <property type="entry name" value="HTH_ARAC_FAMILY_2"/>
    <property type="match status" value="1"/>
</dbReference>
<keyword evidence="6" id="KW-1185">Reference proteome</keyword>
<dbReference type="EMBL" id="SLUN01000002">
    <property type="protein sequence ID" value="TCL76440.1"/>
    <property type="molecule type" value="Genomic_DNA"/>
</dbReference>
<keyword evidence="1" id="KW-0805">Transcription regulation</keyword>
<dbReference type="InterPro" id="IPR018062">
    <property type="entry name" value="HTH_AraC-typ_CS"/>
</dbReference>
<dbReference type="PANTHER" id="PTHR47504:SF5">
    <property type="entry name" value="RIGHT ORIGIN-BINDING PROTEIN"/>
    <property type="match status" value="1"/>
</dbReference>
<proteinExistence type="predicted"/>
<comment type="caution">
    <text evidence="5">The sequence shown here is derived from an EMBL/GenBank/DDBJ whole genome shotgun (WGS) entry which is preliminary data.</text>
</comment>
<dbReference type="SUPFAM" id="SSF46689">
    <property type="entry name" value="Homeodomain-like"/>
    <property type="match status" value="2"/>
</dbReference>
<evidence type="ECO:0000313" key="5">
    <source>
        <dbReference type="EMBL" id="TCL76440.1"/>
    </source>
</evidence>
<dbReference type="Pfam" id="PF14526">
    <property type="entry name" value="Cass2"/>
    <property type="match status" value="1"/>
</dbReference>
<dbReference type="InterPro" id="IPR009057">
    <property type="entry name" value="Homeodomain-like_sf"/>
</dbReference>
<dbReference type="SMART" id="SM00342">
    <property type="entry name" value="HTH_ARAC"/>
    <property type="match status" value="1"/>
</dbReference>
<evidence type="ECO:0000256" key="2">
    <source>
        <dbReference type="ARBA" id="ARBA00023125"/>
    </source>
</evidence>
<dbReference type="AlphaFoldDB" id="A0A4R1SBP8"/>
<gene>
    <name evidence="5" type="ORF">EDC14_1002199</name>
</gene>
<dbReference type="PANTHER" id="PTHR47504">
    <property type="entry name" value="RIGHT ORIGIN-BINDING PROTEIN"/>
    <property type="match status" value="1"/>
</dbReference>
<dbReference type="Pfam" id="PF12833">
    <property type="entry name" value="HTH_18"/>
    <property type="match status" value="1"/>
</dbReference>
<dbReference type="GO" id="GO:0003700">
    <property type="term" value="F:DNA-binding transcription factor activity"/>
    <property type="evidence" value="ECO:0007669"/>
    <property type="project" value="InterPro"/>
</dbReference>
<evidence type="ECO:0000259" key="4">
    <source>
        <dbReference type="PROSITE" id="PS01124"/>
    </source>
</evidence>
<dbReference type="Proteomes" id="UP000295008">
    <property type="component" value="Unassembled WGS sequence"/>
</dbReference>
<protein>
    <submittedName>
        <fullName evidence="5">AraC family transcriptional regulator</fullName>
    </submittedName>
</protein>
<dbReference type="Gene3D" id="1.10.10.60">
    <property type="entry name" value="Homeodomain-like"/>
    <property type="match status" value="2"/>
</dbReference>
<dbReference type="InterPro" id="IPR018060">
    <property type="entry name" value="HTH_AraC"/>
</dbReference>
<name>A0A4R1SBP8_HYDET</name>
<dbReference type="OrthoDB" id="9801123at2"/>
<dbReference type="InterPro" id="IPR029441">
    <property type="entry name" value="Cass2"/>
</dbReference>
<dbReference type="InterPro" id="IPR011256">
    <property type="entry name" value="Reg_factor_effector_dom_sf"/>
</dbReference>
<dbReference type="SUPFAM" id="SSF55136">
    <property type="entry name" value="Probable bacterial effector-binding domain"/>
    <property type="match status" value="1"/>
</dbReference>
<feature type="domain" description="HTH araC/xylS-type" evidence="4">
    <location>
        <begin position="20"/>
        <end position="118"/>
    </location>
</feature>
<organism evidence="5 6">
    <name type="scientific">Hydrogenispora ethanolica</name>
    <dbReference type="NCBI Taxonomy" id="1082276"/>
    <lineage>
        <taxon>Bacteria</taxon>
        <taxon>Bacillati</taxon>
        <taxon>Bacillota</taxon>
        <taxon>Hydrogenispora</taxon>
    </lineage>
</organism>
<accession>A0A4R1SBP8</accession>
<evidence type="ECO:0000256" key="3">
    <source>
        <dbReference type="ARBA" id="ARBA00023163"/>
    </source>
</evidence>